<feature type="transmembrane region" description="Helical" evidence="9">
    <location>
        <begin position="53"/>
        <end position="72"/>
    </location>
</feature>
<feature type="binding site" evidence="8">
    <location>
        <position position="216"/>
    </location>
    <ligand>
        <name>Zn(2+)</name>
        <dbReference type="ChEBI" id="CHEBI:29105"/>
        <note>catalytic</note>
    </ligand>
</feature>
<feature type="transmembrane region" description="Helical" evidence="9">
    <location>
        <begin position="175"/>
        <end position="193"/>
    </location>
</feature>
<dbReference type="PANTHER" id="PTHR46187:SF3">
    <property type="entry name" value="ALKALINE CERAMIDASE 3"/>
    <property type="match status" value="1"/>
</dbReference>
<feature type="transmembrane region" description="Helical" evidence="9">
    <location>
        <begin position="119"/>
        <end position="138"/>
    </location>
</feature>
<evidence type="ECO:0000256" key="3">
    <source>
        <dbReference type="ARBA" id="ARBA00022692"/>
    </source>
</evidence>
<dbReference type="EMBL" id="KQ965733">
    <property type="protein sequence ID" value="KXS21209.1"/>
    <property type="molecule type" value="Genomic_DNA"/>
</dbReference>
<dbReference type="InterPro" id="IPR008901">
    <property type="entry name" value="ACER"/>
</dbReference>
<evidence type="ECO:0008006" key="12">
    <source>
        <dbReference type="Google" id="ProtNLM"/>
    </source>
</evidence>
<feature type="binding site" evidence="7">
    <location>
        <position position="24"/>
    </location>
    <ligand>
        <name>Ca(2+)</name>
        <dbReference type="ChEBI" id="CHEBI:29108"/>
    </ligand>
</feature>
<evidence type="ECO:0000256" key="9">
    <source>
        <dbReference type="SAM" id="Phobius"/>
    </source>
</evidence>
<evidence type="ECO:0000256" key="5">
    <source>
        <dbReference type="ARBA" id="ARBA00022989"/>
    </source>
</evidence>
<protein>
    <recommendedName>
        <fullName evidence="12">Ceramidase</fullName>
    </recommendedName>
</protein>
<feature type="binding site" evidence="8">
    <location>
        <position position="70"/>
    </location>
    <ligand>
        <name>Zn(2+)</name>
        <dbReference type="ChEBI" id="CHEBI:29105"/>
        <note>catalytic</note>
    </ligand>
</feature>
<dbReference type="Pfam" id="PF05875">
    <property type="entry name" value="Ceramidase"/>
    <property type="match status" value="1"/>
</dbReference>
<dbReference type="GO" id="GO:0005789">
    <property type="term" value="C:endoplasmic reticulum membrane"/>
    <property type="evidence" value="ECO:0007669"/>
    <property type="project" value="TreeGrafter"/>
</dbReference>
<feature type="binding site" evidence="8">
    <location>
        <position position="212"/>
    </location>
    <ligand>
        <name>Zn(2+)</name>
        <dbReference type="ChEBI" id="CHEBI:29105"/>
        <note>catalytic</note>
    </ligand>
</feature>
<evidence type="ECO:0000256" key="6">
    <source>
        <dbReference type="ARBA" id="ARBA00023136"/>
    </source>
</evidence>
<feature type="transmembrane region" description="Helical" evidence="9">
    <location>
        <begin position="144"/>
        <end position="163"/>
    </location>
</feature>
<dbReference type="GO" id="GO:0046513">
    <property type="term" value="P:ceramide biosynthetic process"/>
    <property type="evidence" value="ECO:0007669"/>
    <property type="project" value="TreeGrafter"/>
</dbReference>
<dbReference type="Proteomes" id="UP000070544">
    <property type="component" value="Unassembled WGS sequence"/>
</dbReference>
<dbReference type="OrthoDB" id="10617092at2759"/>
<keyword evidence="3 9" id="KW-0812">Transmembrane</keyword>
<accession>A0A139AWY0</accession>
<proteinExistence type="inferred from homology"/>
<keyword evidence="8" id="KW-0862">Zinc</keyword>
<reference evidence="10 11" key="1">
    <citation type="journal article" date="2015" name="Genome Biol. Evol.">
        <title>Phylogenomic analyses indicate that early fungi evolved digesting cell walls of algal ancestors of land plants.</title>
        <authorList>
            <person name="Chang Y."/>
            <person name="Wang S."/>
            <person name="Sekimoto S."/>
            <person name="Aerts A.L."/>
            <person name="Choi C."/>
            <person name="Clum A."/>
            <person name="LaButti K.M."/>
            <person name="Lindquist E.A."/>
            <person name="Yee Ngan C."/>
            <person name="Ohm R.A."/>
            <person name="Salamov A.A."/>
            <person name="Grigoriev I.V."/>
            <person name="Spatafora J.W."/>
            <person name="Berbee M.L."/>
        </authorList>
    </citation>
    <scope>NUCLEOTIDE SEQUENCE [LARGE SCALE GENOMIC DNA]</scope>
    <source>
        <strain evidence="10 11">JEL478</strain>
    </source>
</reference>
<keyword evidence="11" id="KW-1185">Reference proteome</keyword>
<dbReference type="PANTHER" id="PTHR46187">
    <property type="entry name" value="ALKALINE CERAMIDASE 3"/>
    <property type="match status" value="1"/>
</dbReference>
<dbReference type="GO" id="GO:0046872">
    <property type="term" value="F:metal ion binding"/>
    <property type="evidence" value="ECO:0007669"/>
    <property type="project" value="UniProtKB-KW"/>
</dbReference>
<sequence length="345" mass="37618">MSAPDPTNGTGFCESSNLSPGTPEYFSAATAPFITLFALYGLLGSYRQPPSVCLVYAFVAVNGVVSFMGHWVATHDSVWSVLDQLTIVIPLFLADYGLLDDVTRHWARDKVLSNTAYNIVKALSSLGAAGGITLAIGLSPLSTTTLEIIFIVLAVVLFALVYLTYRQGRGRGVSMLPVASVVVMVIAAVFWNTNERFCSAIPPERRRFVPGHALWHIAIGFGVYIITQYATYVLHDSGVRRIKMTPTLRVIIEDIGRTHTVRPDVGNALPSWLQRKPSLSKFWVRANPKPEAKGEGDLARDMESGAVAVRLSPGCARHHVTWPHPSCKPAGELPLEPSQSTIYID</sequence>
<feature type="transmembrane region" description="Helical" evidence="9">
    <location>
        <begin position="25"/>
        <end position="46"/>
    </location>
</feature>
<keyword evidence="7" id="KW-0479">Metal-binding</keyword>
<dbReference type="AlphaFoldDB" id="A0A139AWY0"/>
<feature type="transmembrane region" description="Helical" evidence="9">
    <location>
        <begin position="213"/>
        <end position="234"/>
    </location>
</feature>
<evidence type="ECO:0000256" key="1">
    <source>
        <dbReference type="ARBA" id="ARBA00004141"/>
    </source>
</evidence>
<evidence type="ECO:0000256" key="8">
    <source>
        <dbReference type="PIRSR" id="PIRSR608901-2"/>
    </source>
</evidence>
<evidence type="ECO:0000256" key="2">
    <source>
        <dbReference type="ARBA" id="ARBA00009780"/>
    </source>
</evidence>
<comment type="cofactor">
    <cofactor evidence="8">
        <name>Zn(2+)</name>
        <dbReference type="ChEBI" id="CHEBI:29105"/>
    </cofactor>
</comment>
<evidence type="ECO:0000313" key="10">
    <source>
        <dbReference type="EMBL" id="KXS21209.1"/>
    </source>
</evidence>
<dbReference type="GO" id="GO:0016811">
    <property type="term" value="F:hydrolase activity, acting on carbon-nitrogen (but not peptide) bonds, in linear amides"/>
    <property type="evidence" value="ECO:0007669"/>
    <property type="project" value="InterPro"/>
</dbReference>
<comment type="subcellular location">
    <subcellularLocation>
        <location evidence="1">Membrane</location>
        <topology evidence="1">Multi-pass membrane protein</topology>
    </subcellularLocation>
</comment>
<evidence type="ECO:0000256" key="7">
    <source>
        <dbReference type="PIRSR" id="PIRSR608901-1"/>
    </source>
</evidence>
<comment type="similarity">
    <text evidence="2">Belongs to the alkaline ceramidase family.</text>
</comment>
<feature type="transmembrane region" description="Helical" evidence="9">
    <location>
        <begin position="78"/>
        <end position="98"/>
    </location>
</feature>
<evidence type="ECO:0000256" key="4">
    <source>
        <dbReference type="ARBA" id="ARBA00022801"/>
    </source>
</evidence>
<evidence type="ECO:0000313" key="11">
    <source>
        <dbReference type="Proteomes" id="UP000070544"/>
    </source>
</evidence>
<name>A0A139AWY0_GONPJ</name>
<keyword evidence="4" id="KW-0378">Hydrolase</keyword>
<organism evidence="10 11">
    <name type="scientific">Gonapodya prolifera (strain JEL478)</name>
    <name type="common">Monoblepharis prolifera</name>
    <dbReference type="NCBI Taxonomy" id="1344416"/>
    <lineage>
        <taxon>Eukaryota</taxon>
        <taxon>Fungi</taxon>
        <taxon>Fungi incertae sedis</taxon>
        <taxon>Chytridiomycota</taxon>
        <taxon>Chytridiomycota incertae sedis</taxon>
        <taxon>Monoblepharidomycetes</taxon>
        <taxon>Monoblepharidales</taxon>
        <taxon>Gonapodyaceae</taxon>
        <taxon>Gonapodya</taxon>
    </lineage>
</organism>
<dbReference type="GO" id="GO:0046514">
    <property type="term" value="P:ceramide catabolic process"/>
    <property type="evidence" value="ECO:0007669"/>
    <property type="project" value="TreeGrafter"/>
</dbReference>
<keyword evidence="7" id="KW-0106">Calcium</keyword>
<gene>
    <name evidence="10" type="ORF">M427DRAFT_313668</name>
</gene>
<keyword evidence="5 9" id="KW-1133">Transmembrane helix</keyword>
<keyword evidence="6 9" id="KW-0472">Membrane</keyword>